<evidence type="ECO:0000313" key="2">
    <source>
        <dbReference type="EMBL" id="RHM12518.1"/>
    </source>
</evidence>
<dbReference type="EMBL" id="QRPK01000015">
    <property type="protein sequence ID" value="RHM12518.1"/>
    <property type="molecule type" value="Genomic_DNA"/>
</dbReference>
<name>A0A415PIJ6_9FIRM</name>
<reference evidence="1" key="2">
    <citation type="submission" date="2021-02" db="EMBL/GenBank/DDBJ databases">
        <title>Infant gut strain persistence is associated with maternal origin, phylogeny, and functional potential including surface adhesion and iron acquisition.</title>
        <authorList>
            <person name="Lou Y.C."/>
        </authorList>
    </citation>
    <scope>NUCLEOTIDE SEQUENCE</scope>
    <source>
        <strain evidence="1">L3_108_103G1_dasL3_108_103G1_concoct_2</strain>
    </source>
</reference>
<evidence type="ECO:0000313" key="3">
    <source>
        <dbReference type="Proteomes" id="UP000284868"/>
    </source>
</evidence>
<comment type="caution">
    <text evidence="2">The sequence shown here is derived from an EMBL/GenBank/DDBJ whole genome shotgun (WGS) entry which is preliminary data.</text>
</comment>
<keyword evidence="3" id="KW-1185">Reference proteome</keyword>
<dbReference type="SUPFAM" id="SSF53795">
    <property type="entry name" value="PEP carboxykinase-like"/>
    <property type="match status" value="1"/>
</dbReference>
<dbReference type="EMBL" id="JAGZMZ010000001">
    <property type="protein sequence ID" value="MBS4883148.1"/>
    <property type="molecule type" value="Genomic_DNA"/>
</dbReference>
<dbReference type="RefSeq" id="WP_004799849.1">
    <property type="nucleotide sequence ID" value="NZ_CABKNA010000003.1"/>
</dbReference>
<dbReference type="Proteomes" id="UP000753219">
    <property type="component" value="Unassembled WGS sequence"/>
</dbReference>
<dbReference type="OrthoDB" id="7052199at2"/>
<accession>A0A415PIJ6</accession>
<evidence type="ECO:0008006" key="4">
    <source>
        <dbReference type="Google" id="ProtNLM"/>
    </source>
</evidence>
<sequence length="565" mass="64552">MKEALYLNGELAIVNYSRAYAHSLEQLLNSSTFSNYVQNYLEYLQAHNEDLYNYALNGKTAREATFEILKLFRLLRVFRVEELQSDYLNDKACLLEFVEEGYNFWKRHQRFSVLFNAEGSTLQDFNFVAADSNFNTMILSVYRSLEEQIQGRKNRVYRQLQAGTNASIAVRVNSHIKLSDTYAKLKAIPFIEGVMLRTPMILHPKSNKRTGMFEETDHNPIERFSGNSDEWFCYPCKIGSLLAFIYFHRDFISSAVSLANLFELANADECRKKPDLICLFGNKDGLDATDFYYDEQEDIWVGSVSYHERIEYFGYLKKMSLTLHNLRKMQQGWLPIHGAFVNITLKSGKRKSIMLMGDSGAGKSESIEALKNAGKDVIKDIEVVFDDMGTIHLEDGVPYGQGTEIGAFIRLDDLDPGTPYRDMDRSIFMNPESSNNARVITPAAPYEVVAENHRIDLFAYANNYDDKNGLQRLDIDAAMATCKEGKRMAKGTTQEVGISTTYFANPFGPMQKQEVCEPLIMQMFEAMRDNGVFIGEIYTHLGLDKENREGINIAAKELLEFIEKD</sequence>
<protein>
    <recommendedName>
        <fullName evidence="4">Phosphoenolpyruvate carboxykinase</fullName>
    </recommendedName>
</protein>
<dbReference type="AlphaFoldDB" id="A0A415PIJ6"/>
<proteinExistence type="predicted"/>
<dbReference type="Proteomes" id="UP000284868">
    <property type="component" value="Unassembled WGS sequence"/>
</dbReference>
<gene>
    <name evidence="2" type="ORF">DWZ83_04480</name>
    <name evidence="1" type="ORF">KHZ85_00040</name>
</gene>
<evidence type="ECO:0000313" key="1">
    <source>
        <dbReference type="EMBL" id="MBS4883148.1"/>
    </source>
</evidence>
<dbReference type="GeneID" id="92793590"/>
<organism evidence="2 3">
    <name type="scientific">Amedibacillus dolichus</name>
    <dbReference type="NCBI Taxonomy" id="31971"/>
    <lineage>
        <taxon>Bacteria</taxon>
        <taxon>Bacillati</taxon>
        <taxon>Bacillota</taxon>
        <taxon>Erysipelotrichia</taxon>
        <taxon>Erysipelotrichales</taxon>
        <taxon>Erysipelotrichaceae</taxon>
        <taxon>Amedibacillus</taxon>
    </lineage>
</organism>
<reference evidence="2 3" key="1">
    <citation type="submission" date="2018-08" db="EMBL/GenBank/DDBJ databases">
        <title>A genome reference for cultivated species of the human gut microbiota.</title>
        <authorList>
            <person name="Zou Y."/>
            <person name="Xue W."/>
            <person name="Luo G."/>
        </authorList>
    </citation>
    <scope>NUCLEOTIDE SEQUENCE [LARGE SCALE GENOMIC DNA]</scope>
    <source>
        <strain evidence="2 3">AF35-6BH</strain>
    </source>
</reference>